<proteinExistence type="predicted"/>
<dbReference type="InterPro" id="IPR011006">
    <property type="entry name" value="CheY-like_superfamily"/>
</dbReference>
<dbReference type="EMBL" id="JBHSMF010000005">
    <property type="protein sequence ID" value="MFC5497221.1"/>
    <property type="molecule type" value="Genomic_DNA"/>
</dbReference>
<evidence type="ECO:0000259" key="2">
    <source>
        <dbReference type="PROSITE" id="PS50110"/>
    </source>
</evidence>
<name>A0ABW0N970_9BURK</name>
<dbReference type="Pfam" id="PF00072">
    <property type="entry name" value="Response_reg"/>
    <property type="match status" value="1"/>
</dbReference>
<dbReference type="CDD" id="cd00156">
    <property type="entry name" value="REC"/>
    <property type="match status" value="1"/>
</dbReference>
<protein>
    <submittedName>
        <fullName evidence="3">Response regulator</fullName>
    </submittedName>
</protein>
<dbReference type="Gene3D" id="3.40.50.2300">
    <property type="match status" value="1"/>
</dbReference>
<dbReference type="RefSeq" id="WP_376849241.1">
    <property type="nucleotide sequence ID" value="NZ_JBHSMF010000005.1"/>
</dbReference>
<evidence type="ECO:0000313" key="4">
    <source>
        <dbReference type="Proteomes" id="UP001596037"/>
    </source>
</evidence>
<dbReference type="PROSITE" id="PS50110">
    <property type="entry name" value="RESPONSE_REGULATORY"/>
    <property type="match status" value="1"/>
</dbReference>
<dbReference type="SMART" id="SM00448">
    <property type="entry name" value="REC"/>
    <property type="match status" value="1"/>
</dbReference>
<accession>A0ABW0N970</accession>
<reference evidence="4" key="1">
    <citation type="journal article" date="2019" name="Int. J. Syst. Evol. Microbiol.">
        <title>The Global Catalogue of Microorganisms (GCM) 10K type strain sequencing project: providing services to taxonomists for standard genome sequencing and annotation.</title>
        <authorList>
            <consortium name="The Broad Institute Genomics Platform"/>
            <consortium name="The Broad Institute Genome Sequencing Center for Infectious Disease"/>
            <person name="Wu L."/>
            <person name="Ma J."/>
        </authorList>
    </citation>
    <scope>NUCLEOTIDE SEQUENCE [LARGE SCALE GENOMIC DNA]</scope>
    <source>
        <strain evidence="4">CCUG 57401</strain>
    </source>
</reference>
<dbReference type="SUPFAM" id="SSF52172">
    <property type="entry name" value="CheY-like"/>
    <property type="match status" value="1"/>
</dbReference>
<evidence type="ECO:0000256" key="1">
    <source>
        <dbReference type="PROSITE-ProRule" id="PRU00169"/>
    </source>
</evidence>
<feature type="domain" description="Response regulatory" evidence="2">
    <location>
        <begin position="2"/>
        <end position="120"/>
    </location>
</feature>
<gene>
    <name evidence="3" type="ORF">ACFPOE_06725</name>
</gene>
<comment type="caution">
    <text evidence="3">The sequence shown here is derived from an EMBL/GenBank/DDBJ whole genome shotgun (WGS) entry which is preliminary data.</text>
</comment>
<dbReference type="Proteomes" id="UP001596037">
    <property type="component" value="Unassembled WGS sequence"/>
</dbReference>
<keyword evidence="4" id="KW-1185">Reference proteome</keyword>
<sequence length="126" mass="13426">MKLLLVEDLPQVRGVVLDLLATVGDFQLVHSVSTEAEANLWIEENEGKWDLAVIDLILEQGTGLGVVAKARNRPAGSKVVVFSDYATEGIRKHCVKLGADAAFQKGDDLQAFLAFCGALAHPSPGA</sequence>
<evidence type="ECO:0000313" key="3">
    <source>
        <dbReference type="EMBL" id="MFC5497221.1"/>
    </source>
</evidence>
<dbReference type="InterPro" id="IPR001789">
    <property type="entry name" value="Sig_transdc_resp-reg_receiver"/>
</dbReference>
<organism evidence="3 4">
    <name type="scientific">Caenimonas terrae</name>
    <dbReference type="NCBI Taxonomy" id="696074"/>
    <lineage>
        <taxon>Bacteria</taxon>
        <taxon>Pseudomonadati</taxon>
        <taxon>Pseudomonadota</taxon>
        <taxon>Betaproteobacteria</taxon>
        <taxon>Burkholderiales</taxon>
        <taxon>Comamonadaceae</taxon>
        <taxon>Caenimonas</taxon>
    </lineage>
</organism>
<keyword evidence="1" id="KW-0597">Phosphoprotein</keyword>
<feature type="modified residue" description="4-aspartylphosphate" evidence="1">
    <location>
        <position position="55"/>
    </location>
</feature>